<dbReference type="Proteomes" id="UP000075377">
    <property type="component" value="Unassembled WGS sequence"/>
</dbReference>
<evidence type="ECO:0000313" key="1">
    <source>
        <dbReference type="EMBL" id="KXV71624.1"/>
    </source>
</evidence>
<sequence>MNDKWLIERIEHIRNKNSPSDQQRLLVLLHEKDDKTPKEEQDFKALVRAEKAVARLEKAAEKVASSKTKVSKILKAERSAKDRARTHELIKSAGLLIMAGLVDSATGEPIWDRCELLGALSSMADAKIDEARRKMWKEKGLTLLKIDPRSGD</sequence>
<protein>
    <recommendedName>
        <fullName evidence="3">Conjugal transfer protein TraD</fullName>
    </recommendedName>
</protein>
<reference evidence="1 2" key="1">
    <citation type="submission" date="2015-06" db="EMBL/GenBank/DDBJ databases">
        <title>Improved classification and identification of acetic acid bacteria using matrix-assisted laser desorption/ionization time-of-flight mass spectrometry; Gluconobacter nephelii and Gluconobacter uchimurae are later heterotypic synonyms of Gluconobacter japonicus and Gluconobacter oxydans, respectively.</title>
        <authorList>
            <person name="Li L."/>
            <person name="Cleenwerck I."/>
            <person name="De Vuyst L."/>
            <person name="Vandamme P."/>
        </authorList>
    </citation>
    <scope>NUCLEOTIDE SEQUENCE [LARGE SCALE GENOMIC DNA]</scope>
    <source>
        <strain evidence="1 2">LMG 1699</strain>
    </source>
</reference>
<evidence type="ECO:0000313" key="2">
    <source>
        <dbReference type="Proteomes" id="UP000075377"/>
    </source>
</evidence>
<dbReference type="EMBL" id="LHZX01000175">
    <property type="protein sequence ID" value="KXV71624.1"/>
    <property type="molecule type" value="Genomic_DNA"/>
</dbReference>
<dbReference type="Pfam" id="PF06412">
    <property type="entry name" value="TraD"/>
    <property type="match status" value="1"/>
</dbReference>
<gene>
    <name evidence="1" type="ORF">AD951_01525</name>
</gene>
<proteinExistence type="predicted"/>
<accession>A0A149UUU1</accession>
<dbReference type="AlphaFoldDB" id="A0A149UUU1"/>
<name>A0A149UUU1_9PROT</name>
<dbReference type="RefSeq" id="WP_061498520.1">
    <property type="nucleotide sequence ID" value="NZ_LHZX01000175.1"/>
</dbReference>
<dbReference type="PATRIC" id="fig|178901.14.peg.2575"/>
<dbReference type="InterPro" id="IPR009444">
    <property type="entry name" value="Conjugal_tfr_TraD_a-type"/>
</dbReference>
<evidence type="ECO:0008006" key="3">
    <source>
        <dbReference type="Google" id="ProtNLM"/>
    </source>
</evidence>
<dbReference type="OrthoDB" id="8481456at2"/>
<comment type="caution">
    <text evidence="1">The sequence shown here is derived from an EMBL/GenBank/DDBJ whole genome shotgun (WGS) entry which is preliminary data.</text>
</comment>
<organism evidence="1 2">
    <name type="scientific">Acetobacter malorum</name>
    <dbReference type="NCBI Taxonomy" id="178901"/>
    <lineage>
        <taxon>Bacteria</taxon>
        <taxon>Pseudomonadati</taxon>
        <taxon>Pseudomonadota</taxon>
        <taxon>Alphaproteobacteria</taxon>
        <taxon>Acetobacterales</taxon>
        <taxon>Acetobacteraceae</taxon>
        <taxon>Acetobacter</taxon>
    </lineage>
</organism>